<dbReference type="SMART" id="SM00530">
    <property type="entry name" value="HTH_XRE"/>
    <property type="match status" value="1"/>
</dbReference>
<evidence type="ECO:0000313" key="3">
    <source>
        <dbReference type="EMBL" id="RCX01008.1"/>
    </source>
</evidence>
<evidence type="ECO:0000313" key="4">
    <source>
        <dbReference type="Proteomes" id="UP000253517"/>
    </source>
</evidence>
<dbReference type="PANTHER" id="PTHR46558:SF13">
    <property type="entry name" value="HTH-TYPE TRANSCRIPTIONAL REGULATOR IMMR"/>
    <property type="match status" value="1"/>
</dbReference>
<keyword evidence="1" id="KW-0238">DNA-binding</keyword>
<accession>A0A368ZXK4</accession>
<evidence type="ECO:0000256" key="1">
    <source>
        <dbReference type="ARBA" id="ARBA00023125"/>
    </source>
</evidence>
<feature type="domain" description="HTH cro/C1-type" evidence="2">
    <location>
        <begin position="59"/>
        <end position="113"/>
    </location>
</feature>
<dbReference type="Gene3D" id="1.10.260.40">
    <property type="entry name" value="lambda repressor-like DNA-binding domains"/>
    <property type="match status" value="1"/>
</dbReference>
<comment type="caution">
    <text evidence="3">The sequence shown here is derived from an EMBL/GenBank/DDBJ whole genome shotgun (WGS) entry which is preliminary data.</text>
</comment>
<dbReference type="InterPro" id="IPR001387">
    <property type="entry name" value="Cro/C1-type_HTH"/>
</dbReference>
<protein>
    <submittedName>
        <fullName evidence="3">Helix-turn-helix protein</fullName>
    </submittedName>
</protein>
<dbReference type="InterPro" id="IPR010982">
    <property type="entry name" value="Lambda_DNA-bd_dom_sf"/>
</dbReference>
<dbReference type="PROSITE" id="PS50943">
    <property type="entry name" value="HTH_CROC1"/>
    <property type="match status" value="1"/>
</dbReference>
<name>A0A368ZXK4_9FLAO</name>
<proteinExistence type="predicted"/>
<keyword evidence="4" id="KW-1185">Reference proteome</keyword>
<reference evidence="3 4" key="1">
    <citation type="submission" date="2018-07" db="EMBL/GenBank/DDBJ databases">
        <title>Genomic Encyclopedia of Type Strains, Phase IV (KMG-IV): sequencing the most valuable type-strain genomes for metagenomic binning, comparative biology and taxonomic classification.</title>
        <authorList>
            <person name="Goeker M."/>
        </authorList>
    </citation>
    <scope>NUCLEOTIDE SEQUENCE [LARGE SCALE GENOMIC DNA]</scope>
    <source>
        <strain evidence="3 4">DSM 21410</strain>
    </source>
</reference>
<dbReference type="AlphaFoldDB" id="A0A368ZXK4"/>
<gene>
    <name evidence="3" type="ORF">DES35_11010</name>
</gene>
<dbReference type="Proteomes" id="UP000253517">
    <property type="component" value="Unassembled WGS sequence"/>
</dbReference>
<dbReference type="InterPro" id="IPR049639">
    <property type="entry name" value="RstR"/>
</dbReference>
<dbReference type="CDD" id="cd00093">
    <property type="entry name" value="HTH_XRE"/>
    <property type="match status" value="1"/>
</dbReference>
<sequence length="165" mass="19222">MKKIIEPFSVKINPIKQNNQIANNFYLSHEVRIFVETQQNKAITSLLRLFHMISFGKKIAALRKEKRLSQTELANKLNTSVSVISRYERDEMTPSIETAKKLATLLNTTVGYLLGETEDDNLLKDPKMVSRLKELREFSEQEKEQVYFNLDAVIREIKNRKTYAL</sequence>
<dbReference type="NCBIfam" id="NF041951">
    <property type="entry name" value="phage_RstR"/>
    <property type="match status" value="1"/>
</dbReference>
<dbReference type="PANTHER" id="PTHR46558">
    <property type="entry name" value="TRACRIPTIONAL REGULATORY PROTEIN-RELATED-RELATED"/>
    <property type="match status" value="1"/>
</dbReference>
<dbReference type="Pfam" id="PF01381">
    <property type="entry name" value="HTH_3"/>
    <property type="match status" value="1"/>
</dbReference>
<evidence type="ECO:0000259" key="2">
    <source>
        <dbReference type="PROSITE" id="PS50943"/>
    </source>
</evidence>
<dbReference type="EMBL" id="QPJS01000010">
    <property type="protein sequence ID" value="RCX01008.1"/>
    <property type="molecule type" value="Genomic_DNA"/>
</dbReference>
<organism evidence="3 4">
    <name type="scientific">Schleiferia thermophila</name>
    <dbReference type="NCBI Taxonomy" id="884107"/>
    <lineage>
        <taxon>Bacteria</taxon>
        <taxon>Pseudomonadati</taxon>
        <taxon>Bacteroidota</taxon>
        <taxon>Flavobacteriia</taxon>
        <taxon>Flavobacteriales</taxon>
        <taxon>Schleiferiaceae</taxon>
        <taxon>Schleiferia</taxon>
    </lineage>
</organism>
<dbReference type="SUPFAM" id="SSF47413">
    <property type="entry name" value="lambda repressor-like DNA-binding domains"/>
    <property type="match status" value="1"/>
</dbReference>
<dbReference type="GO" id="GO:0003677">
    <property type="term" value="F:DNA binding"/>
    <property type="evidence" value="ECO:0007669"/>
    <property type="project" value="UniProtKB-KW"/>
</dbReference>